<proteinExistence type="predicted"/>
<comment type="caution">
    <text evidence="3">The sequence shown here is derived from an EMBL/GenBank/DDBJ whole genome shotgun (WGS) entry which is preliminary data.</text>
</comment>
<dbReference type="GO" id="GO:0004497">
    <property type="term" value="F:monooxygenase activity"/>
    <property type="evidence" value="ECO:0007669"/>
    <property type="project" value="TreeGrafter"/>
</dbReference>
<reference evidence="3" key="1">
    <citation type="journal article" date="2021" name="New Phytol.">
        <title>Evolutionary innovations through gain and loss of genes in the ectomycorrhizal Boletales.</title>
        <authorList>
            <person name="Wu G."/>
            <person name="Miyauchi S."/>
            <person name="Morin E."/>
            <person name="Kuo A."/>
            <person name="Drula E."/>
            <person name="Varga T."/>
            <person name="Kohler A."/>
            <person name="Feng B."/>
            <person name="Cao Y."/>
            <person name="Lipzen A."/>
            <person name="Daum C."/>
            <person name="Hundley H."/>
            <person name="Pangilinan J."/>
            <person name="Johnson J."/>
            <person name="Barry K."/>
            <person name="LaButti K."/>
            <person name="Ng V."/>
            <person name="Ahrendt S."/>
            <person name="Min B."/>
            <person name="Choi I.G."/>
            <person name="Park H."/>
            <person name="Plett J.M."/>
            <person name="Magnuson J."/>
            <person name="Spatafora J.W."/>
            <person name="Nagy L.G."/>
            <person name="Henrissat B."/>
            <person name="Grigoriev I.V."/>
            <person name="Yang Z.L."/>
            <person name="Xu J."/>
            <person name="Martin F.M."/>
        </authorList>
    </citation>
    <scope>NUCLEOTIDE SEQUENCE</scope>
    <source>
        <strain evidence="3">KKN 215</strain>
    </source>
</reference>
<sequence>MASTEYLPTTANIHASIAPDTDVAAVAKAWLSSFAHAVQAKDTALILQAIHPDGWWRDLFALTWDLRTFQGQAKIKQFVEDRIVGQDEEVGLKINEGILEAALMKMYDDLQFIRVQFALETRVAGGRGVAFIVPTPNDGWKAFILATHLDSIKDHPERIGPLRSFAPNHGKWEDARRREQAFEDPQKQPEVIIVGAGHSALGLAARLGTLGVRVLIVDKNERVGDNWRNRYEALCLHDTVWSNHLPYLPFPPNWPVYIPAKKIANWLEHYAEVMELNVWMSTLVTKATRDEKSGKWSVTVKNTKSGDERVVTSDHVVFALGFGGQAKVPDIPDRDTFQGQVLHSTEHRSAKDHLGKKVVIVGACTSAHDIAADYAEHGVDVTLFQRSSTHIMSTKEGMPRLLAPLFWEGGPPTDIADRIANTIPVRFSKLLGTRRTKAIAEADKEILDGLHSVGYKTNDGEGGGLFWLAMKRGGGYYLDVGACQMIIDGKIKIKNGTQIERFTPSGLKFEDGSEINADVILFATGFGDQRDAIRPIVGDAVADKMPKIWGLNDEGELNGVWRELGTDGLWYMIGNFAWARFFSKHVALQIKAKQIGVFGTRYSAAPVM</sequence>
<dbReference type="InterPro" id="IPR050982">
    <property type="entry name" value="Auxin_biosynth/cation_transpt"/>
</dbReference>
<evidence type="ECO:0000313" key="4">
    <source>
        <dbReference type="Proteomes" id="UP000813824"/>
    </source>
</evidence>
<dbReference type="AlphaFoldDB" id="A0A8K0XM05"/>
<dbReference type="PANTHER" id="PTHR43539:SF26">
    <property type="entry name" value="MONOOXYGENASE, PUTATIVE-RELATED"/>
    <property type="match status" value="1"/>
</dbReference>
<accession>A0A8K0XM05</accession>
<dbReference type="Proteomes" id="UP000813824">
    <property type="component" value="Unassembled WGS sequence"/>
</dbReference>
<gene>
    <name evidence="3" type="ORF">BXZ70DRAFT_465945</name>
</gene>
<keyword evidence="4" id="KW-1185">Reference proteome</keyword>
<evidence type="ECO:0000259" key="2">
    <source>
        <dbReference type="Pfam" id="PF07992"/>
    </source>
</evidence>
<dbReference type="EMBL" id="JAEVFJ010000033">
    <property type="protein sequence ID" value="KAH8092245.1"/>
    <property type="molecule type" value="Genomic_DNA"/>
</dbReference>
<dbReference type="Pfam" id="PF07992">
    <property type="entry name" value="Pyr_redox_2"/>
    <property type="match status" value="1"/>
</dbReference>
<dbReference type="Gene3D" id="3.50.50.60">
    <property type="entry name" value="FAD/NAD(P)-binding domain"/>
    <property type="match status" value="2"/>
</dbReference>
<evidence type="ECO:0000313" key="3">
    <source>
        <dbReference type="EMBL" id="KAH8092245.1"/>
    </source>
</evidence>
<dbReference type="PRINTS" id="PR00411">
    <property type="entry name" value="PNDRDTASEI"/>
</dbReference>
<dbReference type="InterPro" id="IPR023753">
    <property type="entry name" value="FAD/NAD-binding_dom"/>
</dbReference>
<feature type="domain" description="FAD/NAD(P)-binding" evidence="2">
    <location>
        <begin position="190"/>
        <end position="390"/>
    </location>
</feature>
<dbReference type="GO" id="GO:0050660">
    <property type="term" value="F:flavin adenine dinucleotide binding"/>
    <property type="evidence" value="ECO:0007669"/>
    <property type="project" value="TreeGrafter"/>
</dbReference>
<dbReference type="InterPro" id="IPR036188">
    <property type="entry name" value="FAD/NAD-bd_sf"/>
</dbReference>
<protein>
    <recommendedName>
        <fullName evidence="2">FAD/NAD(P)-binding domain-containing protein</fullName>
    </recommendedName>
</protein>
<organism evidence="3 4">
    <name type="scientific">Cristinia sonorae</name>
    <dbReference type="NCBI Taxonomy" id="1940300"/>
    <lineage>
        <taxon>Eukaryota</taxon>
        <taxon>Fungi</taxon>
        <taxon>Dikarya</taxon>
        <taxon>Basidiomycota</taxon>
        <taxon>Agaricomycotina</taxon>
        <taxon>Agaricomycetes</taxon>
        <taxon>Agaricomycetidae</taxon>
        <taxon>Agaricales</taxon>
        <taxon>Pleurotineae</taxon>
        <taxon>Stephanosporaceae</taxon>
        <taxon>Cristinia</taxon>
    </lineage>
</organism>
<evidence type="ECO:0000256" key="1">
    <source>
        <dbReference type="ARBA" id="ARBA00023002"/>
    </source>
</evidence>
<name>A0A8K0XM05_9AGAR</name>
<keyword evidence="1" id="KW-0560">Oxidoreductase</keyword>
<dbReference type="OrthoDB" id="74360at2759"/>
<dbReference type="SUPFAM" id="SSF51905">
    <property type="entry name" value="FAD/NAD(P)-binding domain"/>
    <property type="match status" value="2"/>
</dbReference>
<dbReference type="PANTHER" id="PTHR43539">
    <property type="entry name" value="FLAVIN-BINDING MONOOXYGENASE-LIKE PROTEIN (AFU_ORTHOLOGUE AFUA_4G09220)"/>
    <property type="match status" value="1"/>
</dbReference>